<accession>A0A7E4V6C4</accession>
<reference evidence="2" key="1">
    <citation type="journal article" date="2013" name="Genetics">
        <title>The draft genome and transcriptome of Panagrellus redivivus are shaped by the harsh demands of a free-living lifestyle.</title>
        <authorList>
            <person name="Srinivasan J."/>
            <person name="Dillman A.R."/>
            <person name="Macchietto M.G."/>
            <person name="Heikkinen L."/>
            <person name="Lakso M."/>
            <person name="Fracchia K.M."/>
            <person name="Antoshechkin I."/>
            <person name="Mortazavi A."/>
            <person name="Wong G."/>
            <person name="Sternberg P.W."/>
        </authorList>
    </citation>
    <scope>NUCLEOTIDE SEQUENCE [LARGE SCALE GENOMIC DNA]</scope>
    <source>
        <strain evidence="2">MT8872</strain>
    </source>
</reference>
<feature type="region of interest" description="Disordered" evidence="1">
    <location>
        <begin position="140"/>
        <end position="165"/>
    </location>
</feature>
<organism evidence="2 3">
    <name type="scientific">Panagrellus redivivus</name>
    <name type="common">Microworm</name>
    <dbReference type="NCBI Taxonomy" id="6233"/>
    <lineage>
        <taxon>Eukaryota</taxon>
        <taxon>Metazoa</taxon>
        <taxon>Ecdysozoa</taxon>
        <taxon>Nematoda</taxon>
        <taxon>Chromadorea</taxon>
        <taxon>Rhabditida</taxon>
        <taxon>Tylenchina</taxon>
        <taxon>Panagrolaimomorpha</taxon>
        <taxon>Panagrolaimoidea</taxon>
        <taxon>Panagrolaimidae</taxon>
        <taxon>Panagrellus</taxon>
    </lineage>
</organism>
<protein>
    <submittedName>
        <fullName evidence="3">WH1 domain-containing protein</fullName>
    </submittedName>
</protein>
<keyword evidence="2" id="KW-1185">Reference proteome</keyword>
<evidence type="ECO:0000313" key="3">
    <source>
        <dbReference type="WBParaSite" id="Pan_g17112.t1"/>
    </source>
</evidence>
<dbReference type="AlphaFoldDB" id="A0A7E4V6C4"/>
<proteinExistence type="predicted"/>
<evidence type="ECO:0000256" key="1">
    <source>
        <dbReference type="SAM" id="MobiDB-lite"/>
    </source>
</evidence>
<feature type="compositionally biased region" description="Polar residues" evidence="1">
    <location>
        <begin position="155"/>
        <end position="165"/>
    </location>
</feature>
<dbReference type="Proteomes" id="UP000492821">
    <property type="component" value="Unassembled WGS sequence"/>
</dbReference>
<name>A0A7E4V6C4_PANRE</name>
<sequence length="165" mass="18148">MSHTSVAASSSSSSGTSARMMNFTIVCDNETVNCHAEIPSNESFFLWLGQDSTSSMAYGLLKHRSVIYGQPSPHTAIQITEFADRLNRMFNHQRQVFVSTDIDKDTHSRFWGNLFTAMRRFIENNADFFKLDQVVAGSGRTSSISSSPDHGPATPASTISSDNSN</sequence>
<reference evidence="3" key="2">
    <citation type="submission" date="2020-10" db="UniProtKB">
        <authorList>
            <consortium name="WormBaseParasite"/>
        </authorList>
    </citation>
    <scope>IDENTIFICATION</scope>
</reference>
<evidence type="ECO:0000313" key="2">
    <source>
        <dbReference type="Proteomes" id="UP000492821"/>
    </source>
</evidence>
<dbReference type="WBParaSite" id="Pan_g17112.t1">
    <property type="protein sequence ID" value="Pan_g17112.t1"/>
    <property type="gene ID" value="Pan_g17112"/>
</dbReference>